<accession>A0ACB9PBW2</accession>
<comment type="caution">
    <text evidence="1">The sequence shown here is derived from an EMBL/GenBank/DDBJ whole genome shotgun (WGS) entry which is preliminary data.</text>
</comment>
<keyword evidence="2" id="KW-1185">Reference proteome</keyword>
<dbReference type="Proteomes" id="UP000828941">
    <property type="component" value="Chromosome 4"/>
</dbReference>
<sequence length="122" mass="13191">MINSFIATLCFGLIVIQGLCEECSLSKINIGTERSGREIQGKPEWNVTVINNCSCAQSQIQLSCKGFQTAEAIDPSVLSMEGDTCTLIDGNPLQPLASVHFSYAWDPPFLLLPVHSVIADCS</sequence>
<dbReference type="EMBL" id="CM039429">
    <property type="protein sequence ID" value="KAI4346319.1"/>
    <property type="molecule type" value="Genomic_DNA"/>
</dbReference>
<reference evidence="1 2" key="1">
    <citation type="journal article" date="2022" name="DNA Res.">
        <title>Chromosomal-level genome assembly of the orchid tree Bauhinia variegata (Leguminosae; Cercidoideae) supports the allotetraploid origin hypothesis of Bauhinia.</title>
        <authorList>
            <person name="Zhong Y."/>
            <person name="Chen Y."/>
            <person name="Zheng D."/>
            <person name="Pang J."/>
            <person name="Liu Y."/>
            <person name="Luo S."/>
            <person name="Meng S."/>
            <person name="Qian L."/>
            <person name="Wei D."/>
            <person name="Dai S."/>
            <person name="Zhou R."/>
        </authorList>
    </citation>
    <scope>NUCLEOTIDE SEQUENCE [LARGE SCALE GENOMIC DNA]</scope>
    <source>
        <strain evidence="1">BV-YZ2020</strain>
    </source>
</reference>
<evidence type="ECO:0000313" key="1">
    <source>
        <dbReference type="EMBL" id="KAI4346319.1"/>
    </source>
</evidence>
<organism evidence="1 2">
    <name type="scientific">Bauhinia variegata</name>
    <name type="common">Purple orchid tree</name>
    <name type="synonym">Phanera variegata</name>
    <dbReference type="NCBI Taxonomy" id="167791"/>
    <lineage>
        <taxon>Eukaryota</taxon>
        <taxon>Viridiplantae</taxon>
        <taxon>Streptophyta</taxon>
        <taxon>Embryophyta</taxon>
        <taxon>Tracheophyta</taxon>
        <taxon>Spermatophyta</taxon>
        <taxon>Magnoliopsida</taxon>
        <taxon>eudicotyledons</taxon>
        <taxon>Gunneridae</taxon>
        <taxon>Pentapetalae</taxon>
        <taxon>rosids</taxon>
        <taxon>fabids</taxon>
        <taxon>Fabales</taxon>
        <taxon>Fabaceae</taxon>
        <taxon>Cercidoideae</taxon>
        <taxon>Cercideae</taxon>
        <taxon>Bauhiniinae</taxon>
        <taxon>Bauhinia</taxon>
    </lineage>
</organism>
<gene>
    <name evidence="1" type="ORF">L6164_007228</name>
</gene>
<proteinExistence type="predicted"/>
<evidence type="ECO:0000313" key="2">
    <source>
        <dbReference type="Proteomes" id="UP000828941"/>
    </source>
</evidence>
<protein>
    <submittedName>
        <fullName evidence="1">Uncharacterized protein</fullName>
    </submittedName>
</protein>
<name>A0ACB9PBW2_BAUVA</name>